<dbReference type="SMART" id="SM00181">
    <property type="entry name" value="EGF"/>
    <property type="match status" value="1"/>
</dbReference>
<dbReference type="PROSITE" id="PS50026">
    <property type="entry name" value="EGF_3"/>
    <property type="match status" value="1"/>
</dbReference>
<keyword evidence="1 2" id="KW-1015">Disulfide bond</keyword>
<feature type="non-terminal residue" evidence="7">
    <location>
        <position position="716"/>
    </location>
</feature>
<dbReference type="Gene3D" id="2.60.120.260">
    <property type="entry name" value="Galactose-binding domain-like"/>
    <property type="match status" value="2"/>
</dbReference>
<comment type="caution">
    <text evidence="7">The sequence shown here is derived from an EMBL/GenBank/DDBJ whole genome shotgun (WGS) entry which is preliminary data.</text>
</comment>
<dbReference type="Proteomes" id="UP001159405">
    <property type="component" value="Unassembled WGS sequence"/>
</dbReference>
<keyword evidence="2" id="KW-0245">EGF-like domain</keyword>
<sequence>MHFCLTDTSCIQPLGMRSGRIKESQIQSSSFFKDSNDSHGRSPHQARLGGEGYWTPVGRNTSTDGNQFLQINFESPVRLKLIAVQGKPNSTASVKLFDVFTSPNGDDWRKEKALLPKAEITVNSGDTAVPTAYQNPTAIRFLRINPRSWYKESALRVEIYGCVLPKISTEGMGAIVLNMQKTTKIELSLDKCIEQKAVVMMYLTHHFSAFLTSVSASMTINEVFIVILTLVIYFRILNPVFCQHFYVLTICLEFSALGVEKALISDAQMTSSSSLDPPKTNASSGRLNFNSAWCSATSDEIPLFLQIALGEIHFITAASSQSRDTNSGSFDSVMSYKLRYSTEGVTWTFYQQNGIDKIFLGNLVEHFTTKNHLALPVKAIYVQFYPVSMINSACMRVELYGEKSLEENTDIPPVYQRSFLLDSENRRLFVCNKDVPRGKPACYMNKYGVKEGWLALDRRIVSILGYSKMQDMIYGVAPNRRSYVRCNVTKCMTVVKTCWLAERESQTTVLATEIAFIPVTGHDLTDAPISVYNLNDAGGNTWSASAVGLHFKEAPSQSWELKARWRAKDLNECYSSPCENGGSCVGDYKNYTCTCTKDWIGRNCEIAHNVVPPTLTVYISAASCSGTKDDANRIIKSPGYPSSYSDNEYCTWELVSSHRIKLTFTYFVTEANYDYLYVYDGDSTSSQFEKWSGVNTGEVVNSTGQNLFLKFTTDGS</sequence>
<dbReference type="SMART" id="SM00042">
    <property type="entry name" value="CUB"/>
    <property type="match status" value="1"/>
</dbReference>
<organism evidence="7 8">
    <name type="scientific">Porites lobata</name>
    <dbReference type="NCBI Taxonomy" id="104759"/>
    <lineage>
        <taxon>Eukaryota</taxon>
        <taxon>Metazoa</taxon>
        <taxon>Cnidaria</taxon>
        <taxon>Anthozoa</taxon>
        <taxon>Hexacorallia</taxon>
        <taxon>Scleractinia</taxon>
        <taxon>Fungiina</taxon>
        <taxon>Poritidae</taxon>
        <taxon>Porites</taxon>
    </lineage>
</organism>
<dbReference type="PANTHER" id="PTHR24543">
    <property type="entry name" value="MULTICOPPER OXIDASE-RELATED"/>
    <property type="match status" value="1"/>
</dbReference>
<protein>
    <recommendedName>
        <fullName evidence="9">EGF-like repeat and discoidin I-like domain-containing protein 3</fullName>
    </recommendedName>
</protein>
<dbReference type="Pfam" id="PF00431">
    <property type="entry name" value="CUB"/>
    <property type="match status" value="1"/>
</dbReference>
<feature type="disulfide bond" evidence="2">
    <location>
        <begin position="595"/>
        <end position="604"/>
    </location>
</feature>
<dbReference type="SUPFAM" id="SSF49785">
    <property type="entry name" value="Galactose-binding domain-like"/>
    <property type="match status" value="2"/>
</dbReference>
<dbReference type="SUPFAM" id="SSF49854">
    <property type="entry name" value="Spermadhesin, CUB domain"/>
    <property type="match status" value="1"/>
</dbReference>
<dbReference type="CDD" id="cd00057">
    <property type="entry name" value="FA58C"/>
    <property type="match status" value="2"/>
</dbReference>
<dbReference type="CDD" id="cd00041">
    <property type="entry name" value="CUB"/>
    <property type="match status" value="1"/>
</dbReference>
<dbReference type="PROSITE" id="PS01286">
    <property type="entry name" value="FA58C_2"/>
    <property type="match status" value="1"/>
</dbReference>
<feature type="domain" description="CUB" evidence="4">
    <location>
        <begin position="624"/>
        <end position="716"/>
    </location>
</feature>
<dbReference type="SMART" id="SM00231">
    <property type="entry name" value="FA58C"/>
    <property type="match status" value="2"/>
</dbReference>
<dbReference type="Pfam" id="PF00754">
    <property type="entry name" value="F5_F8_type_C"/>
    <property type="match status" value="2"/>
</dbReference>
<dbReference type="InterPro" id="IPR001881">
    <property type="entry name" value="EGF-like_Ca-bd_dom"/>
</dbReference>
<evidence type="ECO:0000256" key="1">
    <source>
        <dbReference type="ARBA" id="ARBA00023157"/>
    </source>
</evidence>
<comment type="caution">
    <text evidence="2">Lacks conserved residue(s) required for the propagation of feature annotation.</text>
</comment>
<dbReference type="InterPro" id="IPR008979">
    <property type="entry name" value="Galactose-bd-like_sf"/>
</dbReference>
<feature type="domain" description="EGF-like" evidence="6">
    <location>
        <begin position="569"/>
        <end position="605"/>
    </location>
</feature>
<dbReference type="EMBL" id="CALNXK010000018">
    <property type="protein sequence ID" value="CAH3105820.1"/>
    <property type="molecule type" value="Genomic_DNA"/>
</dbReference>
<dbReference type="InterPro" id="IPR000742">
    <property type="entry name" value="EGF"/>
</dbReference>
<accession>A0ABN8NH09</accession>
<feature type="domain" description="F5/8 type C" evidence="5">
    <location>
        <begin position="251"/>
        <end position="402"/>
    </location>
</feature>
<evidence type="ECO:0000259" key="6">
    <source>
        <dbReference type="PROSITE" id="PS50026"/>
    </source>
</evidence>
<evidence type="ECO:0000256" key="2">
    <source>
        <dbReference type="PROSITE-ProRule" id="PRU00076"/>
    </source>
</evidence>
<dbReference type="PROSITE" id="PS00022">
    <property type="entry name" value="EGF_1"/>
    <property type="match status" value="1"/>
</dbReference>
<reference evidence="7 8" key="1">
    <citation type="submission" date="2022-05" db="EMBL/GenBank/DDBJ databases">
        <authorList>
            <consortium name="Genoscope - CEA"/>
            <person name="William W."/>
        </authorList>
    </citation>
    <scope>NUCLEOTIDE SEQUENCE [LARGE SCALE GENOMIC DNA]</scope>
</reference>
<dbReference type="SUPFAM" id="SSF57196">
    <property type="entry name" value="EGF/Laminin"/>
    <property type="match status" value="1"/>
</dbReference>
<evidence type="ECO:0000259" key="5">
    <source>
        <dbReference type="PROSITE" id="PS50022"/>
    </source>
</evidence>
<evidence type="ECO:0000256" key="3">
    <source>
        <dbReference type="SAM" id="MobiDB-lite"/>
    </source>
</evidence>
<dbReference type="InterPro" id="IPR035914">
    <property type="entry name" value="Sperma_CUB_dom_sf"/>
</dbReference>
<feature type="region of interest" description="Disordered" evidence="3">
    <location>
        <begin position="26"/>
        <end position="53"/>
    </location>
</feature>
<dbReference type="PROSITE" id="PS50022">
    <property type="entry name" value="FA58C_3"/>
    <property type="match status" value="2"/>
</dbReference>
<evidence type="ECO:0008006" key="9">
    <source>
        <dbReference type="Google" id="ProtNLM"/>
    </source>
</evidence>
<feature type="domain" description="F5/8 type C" evidence="5">
    <location>
        <begin position="10"/>
        <end position="162"/>
    </location>
</feature>
<dbReference type="Gene3D" id="2.10.25.10">
    <property type="entry name" value="Laminin"/>
    <property type="match status" value="1"/>
</dbReference>
<evidence type="ECO:0000259" key="4">
    <source>
        <dbReference type="PROSITE" id="PS01180"/>
    </source>
</evidence>
<dbReference type="InterPro" id="IPR000421">
    <property type="entry name" value="FA58C"/>
</dbReference>
<proteinExistence type="predicted"/>
<dbReference type="SMART" id="SM00179">
    <property type="entry name" value="EGF_CA"/>
    <property type="match status" value="1"/>
</dbReference>
<gene>
    <name evidence="7" type="ORF">PLOB_00013870</name>
</gene>
<evidence type="ECO:0000313" key="8">
    <source>
        <dbReference type="Proteomes" id="UP001159405"/>
    </source>
</evidence>
<dbReference type="InterPro" id="IPR000859">
    <property type="entry name" value="CUB_dom"/>
</dbReference>
<dbReference type="PROSITE" id="PS01180">
    <property type="entry name" value="CUB"/>
    <property type="match status" value="1"/>
</dbReference>
<keyword evidence="8" id="KW-1185">Reference proteome</keyword>
<dbReference type="CDD" id="cd00054">
    <property type="entry name" value="EGF_CA"/>
    <property type="match status" value="1"/>
</dbReference>
<dbReference type="Gene3D" id="2.60.120.290">
    <property type="entry name" value="Spermadhesin, CUB domain"/>
    <property type="match status" value="1"/>
</dbReference>
<name>A0ABN8NH09_9CNID</name>
<evidence type="ECO:0000313" key="7">
    <source>
        <dbReference type="EMBL" id="CAH3105820.1"/>
    </source>
</evidence>